<accession>A0A3M7TA96</accession>
<sequence length="233" mass="26962">MIFFMVPISKDYLEKLSVQELVHLIKTQNGSFENEFQKLDDDSELVSCTEAEQMEWLQNVVNSGKPKKLLIELLFKRAELLASIKKMKIEEDSFRNINQSKQSEEGAKSTLQGMATSSKTLIHEDVLQENVGFGLRETRIINFKVDDIPKLYGNDRDKVDEWIYLGETEARTQGIIRSRLIDCVTKLLRGNAFQMLRNMQKRDESVTWEKFKTQLLATLKPADVQRGLRSELK</sequence>
<evidence type="ECO:0000313" key="1">
    <source>
        <dbReference type="EMBL" id="RNA45006.1"/>
    </source>
</evidence>
<keyword evidence="2" id="KW-1185">Reference proteome</keyword>
<reference evidence="1 2" key="1">
    <citation type="journal article" date="2018" name="Sci. Rep.">
        <title>Genomic signatures of local adaptation to the degree of environmental predictability in rotifers.</title>
        <authorList>
            <person name="Franch-Gras L."/>
            <person name="Hahn C."/>
            <person name="Garcia-Roger E.M."/>
            <person name="Carmona M.J."/>
            <person name="Serra M."/>
            <person name="Gomez A."/>
        </authorList>
    </citation>
    <scope>NUCLEOTIDE SEQUENCE [LARGE SCALE GENOMIC DNA]</scope>
    <source>
        <strain evidence="1">HYR1</strain>
    </source>
</reference>
<dbReference type="OrthoDB" id="10144207at2759"/>
<feature type="non-terminal residue" evidence="1">
    <location>
        <position position="233"/>
    </location>
</feature>
<gene>
    <name evidence="1" type="ORF">BpHYR1_049876</name>
</gene>
<evidence type="ECO:0000313" key="2">
    <source>
        <dbReference type="Proteomes" id="UP000276133"/>
    </source>
</evidence>
<dbReference type="EMBL" id="REGN01000040">
    <property type="protein sequence ID" value="RNA45006.1"/>
    <property type="molecule type" value="Genomic_DNA"/>
</dbReference>
<dbReference type="Proteomes" id="UP000276133">
    <property type="component" value="Unassembled WGS sequence"/>
</dbReference>
<proteinExistence type="predicted"/>
<protein>
    <submittedName>
        <fullName evidence="1">Uncharacterized protein</fullName>
    </submittedName>
</protein>
<organism evidence="1 2">
    <name type="scientific">Brachionus plicatilis</name>
    <name type="common">Marine rotifer</name>
    <name type="synonym">Brachionus muelleri</name>
    <dbReference type="NCBI Taxonomy" id="10195"/>
    <lineage>
        <taxon>Eukaryota</taxon>
        <taxon>Metazoa</taxon>
        <taxon>Spiralia</taxon>
        <taxon>Gnathifera</taxon>
        <taxon>Rotifera</taxon>
        <taxon>Eurotatoria</taxon>
        <taxon>Monogononta</taxon>
        <taxon>Pseudotrocha</taxon>
        <taxon>Ploima</taxon>
        <taxon>Brachionidae</taxon>
        <taxon>Brachionus</taxon>
    </lineage>
</organism>
<name>A0A3M7TA96_BRAPC</name>
<comment type="caution">
    <text evidence="1">The sequence shown here is derived from an EMBL/GenBank/DDBJ whole genome shotgun (WGS) entry which is preliminary data.</text>
</comment>
<dbReference type="AlphaFoldDB" id="A0A3M7TA96"/>